<comment type="caution">
    <text evidence="3">The sequence shown here is derived from an EMBL/GenBank/DDBJ whole genome shotgun (WGS) entry which is preliminary data.</text>
</comment>
<evidence type="ECO:0000313" key="3">
    <source>
        <dbReference type="EMBL" id="HIR61457.1"/>
    </source>
</evidence>
<name>A0A9D1DYS0_9FIRM</name>
<dbReference type="InterPro" id="IPR003731">
    <property type="entry name" value="Di-Nase_FeMo-co_biosynth"/>
</dbReference>
<dbReference type="InterPro" id="IPR002852">
    <property type="entry name" value="UPF0251"/>
</dbReference>
<accession>A0A9D1DYS0</accession>
<dbReference type="Gene3D" id="1.10.10.10">
    <property type="entry name" value="Winged helix-like DNA-binding domain superfamily/Winged helix DNA-binding domain"/>
    <property type="match status" value="1"/>
</dbReference>
<dbReference type="EMBL" id="DVHA01000251">
    <property type="protein sequence ID" value="HIR61457.1"/>
    <property type="molecule type" value="Genomic_DNA"/>
</dbReference>
<dbReference type="InterPro" id="IPR013324">
    <property type="entry name" value="RNA_pol_sigma_r3/r4-like"/>
</dbReference>
<dbReference type="SUPFAM" id="SSF88659">
    <property type="entry name" value="Sigma3 and sigma4 domains of RNA polymerase sigma factors"/>
    <property type="match status" value="1"/>
</dbReference>
<dbReference type="SUPFAM" id="SSF53146">
    <property type="entry name" value="Nitrogenase accessory factor-like"/>
    <property type="match status" value="1"/>
</dbReference>
<dbReference type="PANTHER" id="PTHR37478:SF2">
    <property type="entry name" value="UPF0251 PROTEIN TK0562"/>
    <property type="match status" value="1"/>
</dbReference>
<dbReference type="Gene3D" id="3.30.420.130">
    <property type="entry name" value="Dinitrogenase iron-molybdenum cofactor biosynthesis domain"/>
    <property type="match status" value="1"/>
</dbReference>
<gene>
    <name evidence="3" type="ORF">IAB37_07795</name>
</gene>
<evidence type="ECO:0000313" key="4">
    <source>
        <dbReference type="Proteomes" id="UP000824241"/>
    </source>
</evidence>
<feature type="domain" description="Dinitrogenase iron-molybdenum cofactor biosynthesis" evidence="2">
    <location>
        <begin position="119"/>
        <end position="206"/>
    </location>
</feature>
<dbReference type="Pfam" id="PF02579">
    <property type="entry name" value="Nitro_FeMo-Co"/>
    <property type="match status" value="1"/>
</dbReference>
<evidence type="ECO:0000259" key="2">
    <source>
        <dbReference type="Pfam" id="PF02579"/>
    </source>
</evidence>
<reference evidence="3" key="1">
    <citation type="submission" date="2020-10" db="EMBL/GenBank/DDBJ databases">
        <authorList>
            <person name="Gilroy R."/>
        </authorList>
    </citation>
    <scope>NUCLEOTIDE SEQUENCE</scope>
    <source>
        <strain evidence="3">CHK189-12415</strain>
    </source>
</reference>
<dbReference type="InterPro" id="IPR033913">
    <property type="entry name" value="MTH1175_dom"/>
</dbReference>
<reference evidence="3" key="2">
    <citation type="journal article" date="2021" name="PeerJ">
        <title>Extensive microbial diversity within the chicken gut microbiome revealed by metagenomics and culture.</title>
        <authorList>
            <person name="Gilroy R."/>
            <person name="Ravi A."/>
            <person name="Getino M."/>
            <person name="Pursley I."/>
            <person name="Horton D.L."/>
            <person name="Alikhan N.F."/>
            <person name="Baker D."/>
            <person name="Gharbi K."/>
            <person name="Hall N."/>
            <person name="Watson M."/>
            <person name="Adriaenssens E.M."/>
            <person name="Foster-Nyarko E."/>
            <person name="Jarju S."/>
            <person name="Secka A."/>
            <person name="Antonio M."/>
            <person name="Oren A."/>
            <person name="Chaudhuri R.R."/>
            <person name="La Ragione R."/>
            <person name="Hildebrand F."/>
            <person name="Pallen M.J."/>
        </authorList>
    </citation>
    <scope>NUCLEOTIDE SEQUENCE</scope>
    <source>
        <strain evidence="3">CHK189-12415</strain>
    </source>
</reference>
<organism evidence="3 4">
    <name type="scientific">Candidatus Faecivivens stercoravium</name>
    <dbReference type="NCBI Taxonomy" id="2840803"/>
    <lineage>
        <taxon>Bacteria</taxon>
        <taxon>Bacillati</taxon>
        <taxon>Bacillota</taxon>
        <taxon>Clostridia</taxon>
        <taxon>Eubacteriales</taxon>
        <taxon>Oscillospiraceae</taxon>
        <taxon>Oscillospiraceae incertae sedis</taxon>
        <taxon>Candidatus Faecivivens</taxon>
    </lineage>
</organism>
<dbReference type="InterPro" id="IPR036388">
    <property type="entry name" value="WH-like_DNA-bd_sf"/>
</dbReference>
<dbReference type="AlphaFoldDB" id="A0A9D1DYS0"/>
<evidence type="ECO:0000256" key="1">
    <source>
        <dbReference type="ARBA" id="ARBA00009350"/>
    </source>
</evidence>
<dbReference type="Pfam" id="PF02001">
    <property type="entry name" value="DUF134"/>
    <property type="match status" value="1"/>
</dbReference>
<comment type="similarity">
    <text evidence="1">Belongs to the UPF0251 family.</text>
</comment>
<dbReference type="CDD" id="cd00851">
    <property type="entry name" value="MTH1175"/>
    <property type="match status" value="1"/>
</dbReference>
<dbReference type="PANTHER" id="PTHR37478">
    <property type="match status" value="1"/>
</dbReference>
<dbReference type="Proteomes" id="UP000824241">
    <property type="component" value="Unassembled WGS sequence"/>
</dbReference>
<dbReference type="InterPro" id="IPR036105">
    <property type="entry name" value="DiNase_FeMo-co_biosyn_sf"/>
</dbReference>
<proteinExistence type="inferred from homology"/>
<protein>
    <submittedName>
        <fullName evidence="3">DUF134 domain-containing protein</fullName>
    </submittedName>
</protein>
<sequence length="253" mass="26638">MPRPCKRRRVQTLPRCCRFGPRGCPEGPGIVMTLDEYETIRLIDLCGLSQAETAAQMGVARATVQAIYGDARRKLAQCIVSGMELSIAGGDYELCPGASPLQTERNDRRMKIAVTYDENGQVFQHFGHCPQFKFYEVEESRILSSEVISAGGSGHGALAGFLKSHGADTLICGGIGGGARTALSQAGITLYPGVVGDADQAVGALISGGLSFNPDFVCNHHGEGHHHGGDCGHHEGGGCGHHEGGCGEHGCHQ</sequence>